<reference evidence="2" key="2">
    <citation type="journal article" date="2021" name="Syst. Appl. Microbiol.">
        <title>Roseomonas hellenica sp. nov., isolated from roots of wild-growing Alkanna tinctoria.</title>
        <authorList>
            <person name="Rat A."/>
            <person name="Naranjo H.D."/>
            <person name="Lebbe L."/>
            <person name="Cnockaert M."/>
            <person name="Krigas N."/>
            <person name="Grigoriadou K."/>
            <person name="Maloupa E."/>
            <person name="Willems A."/>
        </authorList>
    </citation>
    <scope>NUCLEOTIDE SEQUENCE</scope>
    <source>
        <strain evidence="2">LMG 31231</strain>
    </source>
</reference>
<comment type="caution">
    <text evidence="2">The sequence shown here is derived from an EMBL/GenBank/DDBJ whole genome shotgun (WGS) entry which is preliminary data.</text>
</comment>
<dbReference type="Proteomes" id="UP001138751">
    <property type="component" value="Unassembled WGS sequence"/>
</dbReference>
<accession>A0A9X9WS96</accession>
<keyword evidence="3" id="KW-1185">Reference proteome</keyword>
<feature type="transmembrane region" description="Helical" evidence="1">
    <location>
        <begin position="189"/>
        <end position="210"/>
    </location>
</feature>
<evidence type="ECO:0000313" key="2">
    <source>
        <dbReference type="EMBL" id="MBR0670025.1"/>
    </source>
</evidence>
<sequence>MTEFVIDIARYGALAFAAVLFVLQLLSREIGHWLGRRTAVSGAGEPEGVGVIVGGMLGLLAFVLALTLSFSSARFQERRDGTLAEANAIGTAWLRAVAIDHPRSAEVARLLEAYVPVRRDFVQAPLDTGRIAAIQARSDALQGEMWGHVSALVRERPDPVAASLMAAVNDVIDQSAAERLAFVTGMPPTLFWLLIGMTFATMAGLGYQLGLRGMRLRLISLVLITMWTVVMTAILDLGSPRLGSVRTSAAPYDWTMQGFAGGNRIPPLPAAR</sequence>
<dbReference type="InterPro" id="IPR025333">
    <property type="entry name" value="DUF4239"/>
</dbReference>
<dbReference type="EMBL" id="JAAEDM010000004">
    <property type="protein sequence ID" value="MBR0670025.1"/>
    <property type="molecule type" value="Genomic_DNA"/>
</dbReference>
<gene>
    <name evidence="2" type="ORF">GXW76_02460</name>
</gene>
<feature type="transmembrane region" description="Helical" evidence="1">
    <location>
        <begin position="216"/>
        <end position="237"/>
    </location>
</feature>
<dbReference type="AlphaFoldDB" id="A0A9X9WS96"/>
<evidence type="ECO:0000313" key="3">
    <source>
        <dbReference type="Proteomes" id="UP001138751"/>
    </source>
</evidence>
<keyword evidence="1" id="KW-0472">Membrane</keyword>
<organism evidence="2 3">
    <name type="scientific">Neoroseomonas soli</name>
    <dbReference type="NCBI Taxonomy" id="1081025"/>
    <lineage>
        <taxon>Bacteria</taxon>
        <taxon>Pseudomonadati</taxon>
        <taxon>Pseudomonadota</taxon>
        <taxon>Alphaproteobacteria</taxon>
        <taxon>Acetobacterales</taxon>
        <taxon>Acetobacteraceae</taxon>
        <taxon>Neoroseomonas</taxon>
    </lineage>
</organism>
<reference evidence="2" key="1">
    <citation type="submission" date="2020-01" db="EMBL/GenBank/DDBJ databases">
        <authorList>
            <person name="Rat A."/>
        </authorList>
    </citation>
    <scope>NUCLEOTIDE SEQUENCE</scope>
    <source>
        <strain evidence="2">LMG 31231</strain>
    </source>
</reference>
<proteinExistence type="predicted"/>
<keyword evidence="1" id="KW-1133">Transmembrane helix</keyword>
<evidence type="ECO:0000256" key="1">
    <source>
        <dbReference type="SAM" id="Phobius"/>
    </source>
</evidence>
<dbReference type="Pfam" id="PF14023">
    <property type="entry name" value="Bestrophin-like"/>
    <property type="match status" value="1"/>
</dbReference>
<feature type="transmembrane region" description="Helical" evidence="1">
    <location>
        <begin position="51"/>
        <end position="70"/>
    </location>
</feature>
<evidence type="ECO:0008006" key="4">
    <source>
        <dbReference type="Google" id="ProtNLM"/>
    </source>
</evidence>
<name>A0A9X9WS96_9PROT</name>
<protein>
    <recommendedName>
        <fullName evidence="4">DUF4239 domain-containing protein</fullName>
    </recommendedName>
</protein>
<keyword evidence="1" id="KW-0812">Transmembrane</keyword>